<keyword evidence="1" id="KW-0812">Transmembrane</keyword>
<accession>A0A449BJH1</accession>
<protein>
    <recommendedName>
        <fullName evidence="4">The GLUG motif</fullName>
    </recommendedName>
</protein>
<dbReference type="PROSITE" id="PS51257">
    <property type="entry name" value="PROKAR_LIPOPROTEIN"/>
    <property type="match status" value="1"/>
</dbReference>
<reference evidence="2 3" key="1">
    <citation type="submission" date="2019-01" db="EMBL/GenBank/DDBJ databases">
        <authorList>
            <consortium name="Pathogen Informatics"/>
        </authorList>
    </citation>
    <scope>NUCLEOTIDE SEQUENCE [LARGE SCALE GENOMIC DNA]</scope>
    <source>
        <strain evidence="2 3">NCTC10172</strain>
    </source>
</reference>
<dbReference type="AlphaFoldDB" id="A0A449BJH1"/>
<dbReference type="KEGG" id="ahk:NCTC10172_00488"/>
<feature type="transmembrane region" description="Helical" evidence="1">
    <location>
        <begin position="7"/>
        <end position="24"/>
    </location>
</feature>
<name>A0A449BJH1_9MOLU</name>
<evidence type="ECO:0008006" key="4">
    <source>
        <dbReference type="Google" id="ProtNLM"/>
    </source>
</evidence>
<keyword evidence="1" id="KW-0472">Membrane</keyword>
<keyword evidence="3" id="KW-1185">Reference proteome</keyword>
<evidence type="ECO:0000313" key="3">
    <source>
        <dbReference type="Proteomes" id="UP000290909"/>
    </source>
</evidence>
<gene>
    <name evidence="2" type="ORF">NCTC10172_00488</name>
</gene>
<proteinExistence type="predicted"/>
<evidence type="ECO:0000313" key="2">
    <source>
        <dbReference type="EMBL" id="VEU82477.1"/>
    </source>
</evidence>
<dbReference type="EMBL" id="LR215050">
    <property type="protein sequence ID" value="VEU82477.1"/>
    <property type="molecule type" value="Genomic_DNA"/>
</dbReference>
<dbReference type="Gene3D" id="2.60.40.1080">
    <property type="match status" value="1"/>
</dbReference>
<keyword evidence="1" id="KW-1133">Transmembrane helix</keyword>
<evidence type="ECO:0000256" key="1">
    <source>
        <dbReference type="SAM" id="Phobius"/>
    </source>
</evidence>
<dbReference type="RefSeq" id="WP_035368015.1">
    <property type="nucleotide sequence ID" value="NZ_LR215050.1"/>
</dbReference>
<dbReference type="Gene3D" id="2.160.20.110">
    <property type="match status" value="1"/>
</dbReference>
<sequence length="378" mass="41527">MFRRISYTISVVILLIGFMVMLAGCENYTESKNLISVDFETRENIFLNINETIEIDFLELFKDYALNIKKVEMTSSDKSIFTVKGSKIEAVGMGTAYAKTTIYDKNTRKKQTVIAINVYVVNQSKMKEVKTAQDLADISKDIDGTYILKSDIDLKNFGNWLPIAEYSEEGNPIGGFRGMFINPDGYKIKNLAINSVINLPSTNRNYLGLGLFETIADAYIDGLILENITINTSSYITDDYQDLCAGGICGFAINSVIRNCMVDGLVVSQKVAGGITGIFSRGLIIGCDFKGIVNNTSPTKFGGSGGIAGIGYEEAQIIDCAVEATINGKIFAGGILGHYTGHPLYYDKLDNYIKNCSFEGELNAQYTNEMCGLVGFQY</sequence>
<dbReference type="Proteomes" id="UP000290909">
    <property type="component" value="Chromosome"/>
</dbReference>
<organism evidence="2 3">
    <name type="scientific">Acholeplasma hippikon</name>
    <dbReference type="NCBI Taxonomy" id="264636"/>
    <lineage>
        <taxon>Bacteria</taxon>
        <taxon>Bacillati</taxon>
        <taxon>Mycoplasmatota</taxon>
        <taxon>Mollicutes</taxon>
        <taxon>Acholeplasmatales</taxon>
        <taxon>Acholeplasmataceae</taxon>
        <taxon>Acholeplasma</taxon>
    </lineage>
</organism>